<dbReference type="EMBL" id="JAMZMK010010806">
    <property type="protein sequence ID" value="KAI7730314.1"/>
    <property type="molecule type" value="Genomic_DNA"/>
</dbReference>
<feature type="domain" description="FAD-binding" evidence="5">
    <location>
        <begin position="389"/>
        <end position="557"/>
    </location>
</feature>
<dbReference type="Gene3D" id="3.30.110.20">
    <property type="entry name" value="Alba-like domain"/>
    <property type="match status" value="1"/>
</dbReference>
<evidence type="ECO:0000256" key="4">
    <source>
        <dbReference type="SAM" id="MobiDB-lite"/>
    </source>
</evidence>
<dbReference type="SUPFAM" id="SSF51905">
    <property type="entry name" value="FAD/NAD(P)-binding domain"/>
    <property type="match status" value="1"/>
</dbReference>
<dbReference type="Gene3D" id="3.50.50.60">
    <property type="entry name" value="FAD/NAD(P)-binding domain"/>
    <property type="match status" value="2"/>
</dbReference>
<evidence type="ECO:0000259" key="6">
    <source>
        <dbReference type="Pfam" id="PF01918"/>
    </source>
</evidence>
<organism evidence="7 8">
    <name type="scientific">Ambrosia artemisiifolia</name>
    <name type="common">Common ragweed</name>
    <dbReference type="NCBI Taxonomy" id="4212"/>
    <lineage>
        <taxon>Eukaryota</taxon>
        <taxon>Viridiplantae</taxon>
        <taxon>Streptophyta</taxon>
        <taxon>Embryophyta</taxon>
        <taxon>Tracheophyta</taxon>
        <taxon>Spermatophyta</taxon>
        <taxon>Magnoliopsida</taxon>
        <taxon>eudicotyledons</taxon>
        <taxon>Gunneridae</taxon>
        <taxon>Pentapetalae</taxon>
        <taxon>asterids</taxon>
        <taxon>campanulids</taxon>
        <taxon>Asterales</taxon>
        <taxon>Asteraceae</taxon>
        <taxon>Asteroideae</taxon>
        <taxon>Heliantheae alliance</taxon>
        <taxon>Heliantheae</taxon>
        <taxon>Ambrosia</taxon>
    </lineage>
</organism>
<dbReference type="PRINTS" id="PR00420">
    <property type="entry name" value="RNGMNOXGNASE"/>
</dbReference>
<dbReference type="SUPFAM" id="SSF82704">
    <property type="entry name" value="AlbA-like"/>
    <property type="match status" value="1"/>
</dbReference>
<dbReference type="PANTHER" id="PTHR45934:SF28">
    <property type="entry name" value="OS03G0153100 PROTEIN"/>
    <property type="match status" value="1"/>
</dbReference>
<feature type="compositionally biased region" description="Basic residues" evidence="4">
    <location>
        <begin position="231"/>
        <end position="240"/>
    </location>
</feature>
<evidence type="ECO:0000256" key="3">
    <source>
        <dbReference type="ARBA" id="ARBA00024018"/>
    </source>
</evidence>
<dbReference type="GO" id="GO:0071949">
    <property type="term" value="F:FAD binding"/>
    <property type="evidence" value="ECO:0007669"/>
    <property type="project" value="InterPro"/>
</dbReference>
<dbReference type="FunFam" id="3.30.110.20:FF:000003">
    <property type="entry name" value="DNA/RNA-binding protein Alba 1"/>
    <property type="match status" value="1"/>
</dbReference>
<dbReference type="PANTHER" id="PTHR45934">
    <property type="entry name" value="FAD/NAD(P)-BINDING OXIDOREDUCTASE FAMILY PROTEIN"/>
    <property type="match status" value="1"/>
</dbReference>
<evidence type="ECO:0000259" key="5">
    <source>
        <dbReference type="Pfam" id="PF01494"/>
    </source>
</evidence>
<keyword evidence="1" id="KW-0560">Oxidoreductase</keyword>
<feature type="compositionally biased region" description="Polar residues" evidence="4">
    <location>
        <begin position="218"/>
        <end position="228"/>
    </location>
</feature>
<evidence type="ECO:0000313" key="8">
    <source>
        <dbReference type="Proteomes" id="UP001206925"/>
    </source>
</evidence>
<comment type="similarity">
    <text evidence="3">Belongs to the 3-hydroxybenzoate 6-hydroxylase family.</text>
</comment>
<comment type="caution">
    <text evidence="7">The sequence shown here is derived from an EMBL/GenBank/DDBJ whole genome shotgun (WGS) entry which is preliminary data.</text>
</comment>
<reference evidence="7" key="1">
    <citation type="submission" date="2022-06" db="EMBL/GenBank/DDBJ databases">
        <title>Uncovering the hologenomic basis of an extraordinary plant invasion.</title>
        <authorList>
            <person name="Bieker V.C."/>
            <person name="Martin M.D."/>
            <person name="Gilbert T."/>
            <person name="Hodgins K."/>
            <person name="Battlay P."/>
            <person name="Petersen B."/>
            <person name="Wilson J."/>
        </authorList>
    </citation>
    <scope>NUCLEOTIDE SEQUENCE</scope>
    <source>
        <strain evidence="7">AA19_3_7</strain>
        <tissue evidence="7">Leaf</tissue>
    </source>
</reference>
<protein>
    <submittedName>
        <fullName evidence="7">Uncharacterized protein</fullName>
    </submittedName>
</protein>
<feature type="region of interest" description="Disordered" evidence="4">
    <location>
        <begin position="139"/>
        <end position="292"/>
    </location>
</feature>
<proteinExistence type="inferred from homology"/>
<sequence length="675" mass="74535">MDRYQKVEKPRAEQPINENEIRITSQGRMRSYITYAMTLLQEKGSSEIVFKAMGRAINKTVTIVELIKRRIVGLHQNTSIGSTDITDTWEPLEEGLLPLETTRHVSMITITLSKEELDTSSIGYQPPLPADQVKVSTEFEYDGEGSPTARGRGRGGRGRGRGRSSRPAPGNGYAQDEYEDGGWDGPGGYPRGRGRGRGRSFRGRGRGNYNNAPYMDAQQDTGGYNQESPRGRGRNFRGRGRGGYNNGSYMDNQQDVGGYNQESPRGRGRNFRGRGRGGYNNEPYMDTQQDAGGYNQEFQGREQAVVVGGELVEGVVGSDRTGQTKRQKAVIDPKQEVIFCDDDFQIIDLGSSFSLKLLGLITQQTNACLSLPYLITVIRLSLVKMNHEDVDILIVGAGLAGLTTALSLHRLGLRSLVLESSESLRITGFSLSLWPNAWRALDVVGIGNTMRQTSTQIKGFKIASLDTGLITSEQAIDKDGKFEGYESRNVMRSHLLEIIVNELPQGTIRYSSKVVAIDKLGPFKLVHLADGSVLKTKVLIGCDGVKSMVAKWLGLQTPISVGRSAIRGLAEFPDGSNEKDWKVNPIKMKQFVLNRINKMPQEAQDVVKRTTLTGDALHPMTPDIGQGGCAALEDAVVLGRCLGEAFSKKQSEEDNAEFERIKKALQKYGKERRWR</sequence>
<feature type="compositionally biased region" description="Polar residues" evidence="4">
    <location>
        <begin position="248"/>
        <end position="263"/>
    </location>
</feature>
<keyword evidence="8" id="KW-1185">Reference proteome</keyword>
<dbReference type="Pfam" id="PF01918">
    <property type="entry name" value="Alba"/>
    <property type="match status" value="1"/>
</dbReference>
<accession>A0AAD5G6F3</accession>
<dbReference type="InterPro" id="IPR002775">
    <property type="entry name" value="DNA/RNA-bd_Alba-like"/>
</dbReference>
<feature type="compositionally biased region" description="Basic residues" evidence="4">
    <location>
        <begin position="151"/>
        <end position="164"/>
    </location>
</feature>
<feature type="compositionally biased region" description="Basic residues" evidence="4">
    <location>
        <begin position="192"/>
        <end position="205"/>
    </location>
</feature>
<dbReference type="InterPro" id="IPR036882">
    <property type="entry name" value="Alba-like_dom_sf"/>
</dbReference>
<name>A0AAD5G6F3_AMBAR</name>
<feature type="domain" description="DNA/RNA-binding protein Alba-like" evidence="6">
    <location>
        <begin position="19"/>
        <end position="83"/>
    </location>
</feature>
<keyword evidence="2" id="KW-0503">Monooxygenase</keyword>
<evidence type="ECO:0000256" key="2">
    <source>
        <dbReference type="ARBA" id="ARBA00023033"/>
    </source>
</evidence>
<dbReference type="GO" id="GO:0003676">
    <property type="term" value="F:nucleic acid binding"/>
    <property type="evidence" value="ECO:0007669"/>
    <property type="project" value="InterPro"/>
</dbReference>
<dbReference type="AlphaFoldDB" id="A0AAD5G6F3"/>
<gene>
    <name evidence="7" type="ORF">M8C21_019907</name>
</gene>
<dbReference type="GO" id="GO:0004497">
    <property type="term" value="F:monooxygenase activity"/>
    <property type="evidence" value="ECO:0007669"/>
    <property type="project" value="UniProtKB-KW"/>
</dbReference>
<dbReference type="Pfam" id="PF01494">
    <property type="entry name" value="FAD_binding_3"/>
    <property type="match status" value="1"/>
</dbReference>
<evidence type="ECO:0000313" key="7">
    <source>
        <dbReference type="EMBL" id="KAI7730314.1"/>
    </source>
</evidence>
<dbReference type="InterPro" id="IPR044560">
    <property type="entry name" value="MOase"/>
</dbReference>
<evidence type="ECO:0000256" key="1">
    <source>
        <dbReference type="ARBA" id="ARBA00023002"/>
    </source>
</evidence>
<dbReference type="Proteomes" id="UP001206925">
    <property type="component" value="Unassembled WGS sequence"/>
</dbReference>
<feature type="non-terminal residue" evidence="7">
    <location>
        <position position="675"/>
    </location>
</feature>
<dbReference type="InterPro" id="IPR002938">
    <property type="entry name" value="FAD-bd"/>
</dbReference>
<feature type="compositionally biased region" description="Basic residues" evidence="4">
    <location>
        <begin position="266"/>
        <end position="275"/>
    </location>
</feature>
<dbReference type="InterPro" id="IPR036188">
    <property type="entry name" value="FAD/NAD-bd_sf"/>
</dbReference>